<dbReference type="PROSITE" id="PS50102">
    <property type="entry name" value="RRM"/>
    <property type="match status" value="1"/>
</dbReference>
<dbReference type="Proteomes" id="UP000677054">
    <property type="component" value="Unassembled WGS sequence"/>
</dbReference>
<dbReference type="Pfam" id="PF00076">
    <property type="entry name" value="RRM_1"/>
    <property type="match status" value="1"/>
</dbReference>
<feature type="compositionally biased region" description="Basic and acidic residues" evidence="3">
    <location>
        <begin position="420"/>
        <end position="430"/>
    </location>
</feature>
<gene>
    <name evidence="5" type="ORF">DSTB1V02_LOCUS5892</name>
</gene>
<feature type="compositionally biased region" description="Basic and acidic residues" evidence="3">
    <location>
        <begin position="137"/>
        <end position="156"/>
    </location>
</feature>
<organism evidence="5">
    <name type="scientific">Darwinula stevensoni</name>
    <dbReference type="NCBI Taxonomy" id="69355"/>
    <lineage>
        <taxon>Eukaryota</taxon>
        <taxon>Metazoa</taxon>
        <taxon>Ecdysozoa</taxon>
        <taxon>Arthropoda</taxon>
        <taxon>Crustacea</taxon>
        <taxon>Oligostraca</taxon>
        <taxon>Ostracoda</taxon>
        <taxon>Podocopa</taxon>
        <taxon>Podocopida</taxon>
        <taxon>Darwinulocopina</taxon>
        <taxon>Darwinuloidea</taxon>
        <taxon>Darwinulidae</taxon>
        <taxon>Darwinula</taxon>
    </lineage>
</organism>
<protein>
    <recommendedName>
        <fullName evidence="4">RRM domain-containing protein</fullName>
    </recommendedName>
</protein>
<evidence type="ECO:0000256" key="1">
    <source>
        <dbReference type="ARBA" id="ARBA00022884"/>
    </source>
</evidence>
<dbReference type="EMBL" id="LR900536">
    <property type="protein sequence ID" value="CAD7246028.1"/>
    <property type="molecule type" value="Genomic_DNA"/>
</dbReference>
<dbReference type="Gene3D" id="3.30.70.330">
    <property type="match status" value="1"/>
</dbReference>
<evidence type="ECO:0000313" key="6">
    <source>
        <dbReference type="Proteomes" id="UP000677054"/>
    </source>
</evidence>
<evidence type="ECO:0000256" key="3">
    <source>
        <dbReference type="SAM" id="MobiDB-lite"/>
    </source>
</evidence>
<keyword evidence="1 2" id="KW-0694">RNA-binding</keyword>
<accession>A0A7R9A6S3</accession>
<evidence type="ECO:0000259" key="4">
    <source>
        <dbReference type="PROSITE" id="PS50102"/>
    </source>
</evidence>
<sequence length="430" mass="46975">MDLGEPRGLDRMDGATGGGHVSSPRGCFPGMDTNHSQCWREEDGLIMTGELYIGNIPYKNQDEVRGMFEEFGEVMNFSVFSQYQAKDGQLLADALVQYKTFGEAQHALHNLHNCEPYFLNIQLVAMEHADGNASGEGDSHMEDNSHETRKYGRQQEEYDISEAALRLRLQSTSGGTRKDSSSVNSSSAQGGAPPLDGSNPPRNASFLFWTDPDAPSYGDEVFISGEAFEKFLAEDERAVEVGTDLPQTLPDFTLNSAYLREVNGPFGDEAKSISVYLGEKSGPLGNLEGNGEKPFFGPWPMGSCYAKQGSHLSRSSIAGGDRLTFLSVESESHLQRDVYSTSAEINLPEECSGVAVTVDPAQNALEFFGSEFMESGERDERHVTPPREHHQDTGRRFSTPTPTASLGESPSGLSPICLFQDHERSGSVSQ</sequence>
<proteinExistence type="predicted"/>
<feature type="domain" description="RRM" evidence="4">
    <location>
        <begin position="49"/>
        <end position="131"/>
    </location>
</feature>
<feature type="compositionally biased region" description="Basic and acidic residues" evidence="3">
    <location>
        <begin position="375"/>
        <end position="395"/>
    </location>
</feature>
<dbReference type="GO" id="GO:0003723">
    <property type="term" value="F:RNA binding"/>
    <property type="evidence" value="ECO:0007669"/>
    <property type="project" value="UniProtKB-UniRule"/>
</dbReference>
<dbReference type="InterPro" id="IPR035979">
    <property type="entry name" value="RBD_domain_sf"/>
</dbReference>
<feature type="region of interest" description="Disordered" evidence="3">
    <location>
        <begin position="130"/>
        <end position="156"/>
    </location>
</feature>
<reference evidence="5" key="1">
    <citation type="submission" date="2020-11" db="EMBL/GenBank/DDBJ databases">
        <authorList>
            <person name="Tran Van P."/>
        </authorList>
    </citation>
    <scope>NUCLEOTIDE SEQUENCE</scope>
</reference>
<evidence type="ECO:0000313" key="5">
    <source>
        <dbReference type="EMBL" id="CAD7246028.1"/>
    </source>
</evidence>
<dbReference type="InterPro" id="IPR012677">
    <property type="entry name" value="Nucleotide-bd_a/b_plait_sf"/>
</dbReference>
<dbReference type="SUPFAM" id="SSF54928">
    <property type="entry name" value="RNA-binding domain, RBD"/>
    <property type="match status" value="1"/>
</dbReference>
<feature type="region of interest" description="Disordered" evidence="3">
    <location>
        <begin position="1"/>
        <end position="28"/>
    </location>
</feature>
<feature type="compositionally biased region" description="Basic and acidic residues" evidence="3">
    <location>
        <begin position="1"/>
        <end position="13"/>
    </location>
</feature>
<dbReference type="AlphaFoldDB" id="A0A7R9A6S3"/>
<feature type="region of interest" description="Disordered" evidence="3">
    <location>
        <begin position="373"/>
        <end position="430"/>
    </location>
</feature>
<feature type="compositionally biased region" description="Polar residues" evidence="3">
    <location>
        <begin position="396"/>
        <end position="412"/>
    </location>
</feature>
<keyword evidence="6" id="KW-1185">Reference proteome</keyword>
<dbReference type="InterPro" id="IPR000504">
    <property type="entry name" value="RRM_dom"/>
</dbReference>
<dbReference type="OrthoDB" id="10023235at2759"/>
<name>A0A7R9A6S3_9CRUS</name>
<feature type="region of interest" description="Disordered" evidence="3">
    <location>
        <begin position="171"/>
        <end position="207"/>
    </location>
</feature>
<dbReference type="EMBL" id="CAJPEV010001019">
    <property type="protein sequence ID" value="CAG0890187.1"/>
    <property type="molecule type" value="Genomic_DNA"/>
</dbReference>
<evidence type="ECO:0000256" key="2">
    <source>
        <dbReference type="PROSITE-ProRule" id="PRU00176"/>
    </source>
</evidence>